<evidence type="ECO:0000256" key="11">
    <source>
        <dbReference type="RuleBase" id="RU004106"/>
    </source>
</evidence>
<evidence type="ECO:0000256" key="6">
    <source>
        <dbReference type="ARBA" id="ARBA00013053"/>
    </source>
</evidence>
<evidence type="ECO:0000313" key="13">
    <source>
        <dbReference type="EMBL" id="QQL48441.1"/>
    </source>
</evidence>
<dbReference type="InterPro" id="IPR001544">
    <property type="entry name" value="Aminotrans_IV"/>
</dbReference>
<evidence type="ECO:0000256" key="10">
    <source>
        <dbReference type="ARBA" id="ARBA00049229"/>
    </source>
</evidence>
<dbReference type="EMBL" id="CP066775">
    <property type="protein sequence ID" value="QQL48441.1"/>
    <property type="molecule type" value="Genomic_DNA"/>
</dbReference>
<dbReference type="Gene3D" id="3.20.10.10">
    <property type="entry name" value="D-amino Acid Aminotransferase, subunit A, domain 2"/>
    <property type="match status" value="1"/>
</dbReference>
<comment type="catalytic activity">
    <reaction evidence="9">
        <text>L-isoleucine + 2-oxoglutarate = (S)-3-methyl-2-oxopentanoate + L-glutamate</text>
        <dbReference type="Rhea" id="RHEA:24801"/>
        <dbReference type="ChEBI" id="CHEBI:16810"/>
        <dbReference type="ChEBI" id="CHEBI:29985"/>
        <dbReference type="ChEBI" id="CHEBI:35146"/>
        <dbReference type="ChEBI" id="CHEBI:58045"/>
        <dbReference type="EC" id="2.6.1.42"/>
    </reaction>
</comment>
<dbReference type="KEGG" id="mgik:GO620_009570"/>
<dbReference type="SUPFAM" id="SSF56752">
    <property type="entry name" value="D-aminoacid aminotransferase-like PLP-dependent enzymes"/>
    <property type="match status" value="1"/>
</dbReference>
<comment type="catalytic activity">
    <reaction evidence="8">
        <text>L-valine + 2-oxoglutarate = 3-methyl-2-oxobutanoate + L-glutamate</text>
        <dbReference type="Rhea" id="RHEA:24813"/>
        <dbReference type="ChEBI" id="CHEBI:11851"/>
        <dbReference type="ChEBI" id="CHEBI:16810"/>
        <dbReference type="ChEBI" id="CHEBI:29985"/>
        <dbReference type="ChEBI" id="CHEBI:57762"/>
        <dbReference type="EC" id="2.6.1.42"/>
    </reaction>
</comment>
<evidence type="ECO:0000256" key="9">
    <source>
        <dbReference type="ARBA" id="ARBA00048798"/>
    </source>
</evidence>
<evidence type="ECO:0000256" key="1">
    <source>
        <dbReference type="ARBA" id="ARBA00001933"/>
    </source>
</evidence>
<dbReference type="AlphaFoldDB" id="A0A6I4I5J2"/>
<evidence type="ECO:0000256" key="8">
    <source>
        <dbReference type="ARBA" id="ARBA00048212"/>
    </source>
</evidence>
<dbReference type="PANTHER" id="PTHR42743:SF11">
    <property type="entry name" value="AMINODEOXYCHORISMATE LYASE"/>
    <property type="match status" value="1"/>
</dbReference>
<sequence>MKPLFIDLNGDILPADTKTFTAANRAFRYGDGLFESMRIIKGELKFADLHAARLKAGMKALKLDGYSQMDDWFIREKAKKLAATNKIKNGRLRLSVFRDAGGLYTPSGNRSAYILEIEPIIDDTYELNNRGLIMDVYTEVTKPINALSNFKTSNALLYVLAGIFKTENKLDEAFILNQNGFLCETISANLFVWYQEKLYTPALTEGCISGVMRNVVIKIAVSLNIPMVEAQINPHILYEADEVFITNASRGIQWVMGFGVKRYFNRLSKMLSDELNKYKE</sequence>
<reference evidence="13 14" key="1">
    <citation type="submission" date="2020-12" db="EMBL/GenBank/DDBJ databases">
        <title>HMF7856_wgs.fasta genome submission.</title>
        <authorList>
            <person name="Kang H."/>
            <person name="Kim H."/>
            <person name="Joh K."/>
        </authorList>
    </citation>
    <scope>NUCLEOTIDE SEQUENCE [LARGE SCALE GENOMIC DNA]</scope>
    <source>
        <strain evidence="13 14">HMF7856</strain>
    </source>
</reference>
<keyword evidence="14" id="KW-1185">Reference proteome</keyword>
<comment type="pathway">
    <text evidence="2">Amino-acid biosynthesis; L-isoleucine biosynthesis; L-isoleucine from 2-oxobutanoate: step 4/4.</text>
</comment>
<evidence type="ECO:0000256" key="3">
    <source>
        <dbReference type="ARBA" id="ARBA00004931"/>
    </source>
</evidence>
<comment type="pathway">
    <text evidence="3">Amino-acid biosynthesis; L-valine biosynthesis; L-valine from pyruvate: step 4/4.</text>
</comment>
<dbReference type="GO" id="GO:0004084">
    <property type="term" value="F:branched-chain-amino-acid transaminase activity"/>
    <property type="evidence" value="ECO:0007669"/>
    <property type="project" value="UniProtKB-EC"/>
</dbReference>
<comment type="cofactor">
    <cofactor evidence="1 12">
        <name>pyridoxal 5'-phosphate</name>
        <dbReference type="ChEBI" id="CHEBI:597326"/>
    </cofactor>
</comment>
<evidence type="ECO:0000256" key="5">
    <source>
        <dbReference type="ARBA" id="ARBA00009320"/>
    </source>
</evidence>
<dbReference type="EC" id="2.6.1.42" evidence="6"/>
<dbReference type="InterPro" id="IPR050571">
    <property type="entry name" value="Class-IV_PLP-Dep_Aminotrnsfr"/>
</dbReference>
<dbReference type="RefSeq" id="WP_157526100.1">
    <property type="nucleotide sequence ID" value="NZ_CP066775.1"/>
</dbReference>
<gene>
    <name evidence="13" type="ORF">GO620_009570</name>
</gene>
<proteinExistence type="inferred from homology"/>
<evidence type="ECO:0000256" key="7">
    <source>
        <dbReference type="ARBA" id="ARBA00022898"/>
    </source>
</evidence>
<evidence type="ECO:0000313" key="14">
    <source>
        <dbReference type="Proteomes" id="UP000429232"/>
    </source>
</evidence>
<organism evidence="13 14">
    <name type="scientific">Mucilaginibacter ginkgonis</name>
    <dbReference type="NCBI Taxonomy" id="2682091"/>
    <lineage>
        <taxon>Bacteria</taxon>
        <taxon>Pseudomonadati</taxon>
        <taxon>Bacteroidota</taxon>
        <taxon>Sphingobacteriia</taxon>
        <taxon>Sphingobacteriales</taxon>
        <taxon>Sphingobacteriaceae</taxon>
        <taxon>Mucilaginibacter</taxon>
    </lineage>
</organism>
<comment type="pathway">
    <text evidence="4">Amino-acid biosynthesis; L-leucine biosynthesis; L-leucine from 3-methyl-2-oxobutanoate: step 4/4.</text>
</comment>
<dbReference type="PROSITE" id="PS00770">
    <property type="entry name" value="AA_TRANSFER_CLASS_4"/>
    <property type="match status" value="1"/>
</dbReference>
<keyword evidence="7 12" id="KW-0663">Pyridoxal phosphate</keyword>
<dbReference type="Gene3D" id="3.30.470.10">
    <property type="match status" value="1"/>
</dbReference>
<dbReference type="InterPro" id="IPR043131">
    <property type="entry name" value="BCAT-like_N"/>
</dbReference>
<comment type="similarity">
    <text evidence="5 11">Belongs to the class-IV pyridoxal-phosphate-dependent aminotransferase family.</text>
</comment>
<keyword evidence="13" id="KW-0032">Aminotransferase</keyword>
<dbReference type="PANTHER" id="PTHR42743">
    <property type="entry name" value="AMINO-ACID AMINOTRANSFERASE"/>
    <property type="match status" value="1"/>
</dbReference>
<accession>A0A6I4I5J2</accession>
<protein>
    <recommendedName>
        <fullName evidence="6">branched-chain-amino-acid transaminase</fullName>
        <ecNumber evidence="6">2.6.1.42</ecNumber>
    </recommendedName>
</protein>
<keyword evidence="13" id="KW-0808">Transferase</keyword>
<name>A0A6I4I5J2_9SPHI</name>
<evidence type="ECO:0000256" key="2">
    <source>
        <dbReference type="ARBA" id="ARBA00004824"/>
    </source>
</evidence>
<dbReference type="Proteomes" id="UP000429232">
    <property type="component" value="Chromosome"/>
</dbReference>
<dbReference type="InterPro" id="IPR018300">
    <property type="entry name" value="Aminotrans_IV_CS"/>
</dbReference>
<dbReference type="GO" id="GO:0046394">
    <property type="term" value="P:carboxylic acid biosynthetic process"/>
    <property type="evidence" value="ECO:0007669"/>
    <property type="project" value="UniProtKB-ARBA"/>
</dbReference>
<evidence type="ECO:0000256" key="4">
    <source>
        <dbReference type="ARBA" id="ARBA00005072"/>
    </source>
</evidence>
<dbReference type="InterPro" id="IPR036038">
    <property type="entry name" value="Aminotransferase-like"/>
</dbReference>
<dbReference type="Pfam" id="PF01063">
    <property type="entry name" value="Aminotran_4"/>
    <property type="match status" value="1"/>
</dbReference>
<dbReference type="InterPro" id="IPR043132">
    <property type="entry name" value="BCAT-like_C"/>
</dbReference>
<evidence type="ECO:0000256" key="12">
    <source>
        <dbReference type="RuleBase" id="RU004516"/>
    </source>
</evidence>
<comment type="catalytic activity">
    <reaction evidence="10">
        <text>L-leucine + 2-oxoglutarate = 4-methyl-2-oxopentanoate + L-glutamate</text>
        <dbReference type="Rhea" id="RHEA:18321"/>
        <dbReference type="ChEBI" id="CHEBI:16810"/>
        <dbReference type="ChEBI" id="CHEBI:17865"/>
        <dbReference type="ChEBI" id="CHEBI:29985"/>
        <dbReference type="ChEBI" id="CHEBI:57427"/>
        <dbReference type="EC" id="2.6.1.42"/>
    </reaction>
</comment>